<evidence type="ECO:0000313" key="3">
    <source>
        <dbReference type="Proteomes" id="UP000198415"/>
    </source>
</evidence>
<keyword evidence="1" id="KW-0472">Membrane</keyword>
<proteinExistence type="predicted"/>
<keyword evidence="3" id="KW-1185">Reference proteome</keyword>
<keyword evidence="1" id="KW-1133">Transmembrane helix</keyword>
<gene>
    <name evidence="2" type="ORF">SAMN06264365_108174</name>
</gene>
<reference evidence="2 3" key="1">
    <citation type="submission" date="2017-06" db="EMBL/GenBank/DDBJ databases">
        <authorList>
            <person name="Kim H.J."/>
            <person name="Triplett B.A."/>
        </authorList>
    </citation>
    <scope>NUCLEOTIDE SEQUENCE [LARGE SCALE GENOMIC DNA]</scope>
    <source>
        <strain evidence="2 3">DSM 43151</strain>
    </source>
</reference>
<dbReference type="EMBL" id="FZNR01000008">
    <property type="protein sequence ID" value="SNS00029.1"/>
    <property type="molecule type" value="Genomic_DNA"/>
</dbReference>
<sequence length="77" mass="8244">MYQGMLPKTGISLTMAGMTLSVLNVIWVGVALAVIGGMLITLSKFGPRIALEPLPVGVRGSRFRLTVNGEPAFKRSR</sequence>
<organism evidence="2 3">
    <name type="scientific">Actinoplanes regularis</name>
    <dbReference type="NCBI Taxonomy" id="52697"/>
    <lineage>
        <taxon>Bacteria</taxon>
        <taxon>Bacillati</taxon>
        <taxon>Actinomycetota</taxon>
        <taxon>Actinomycetes</taxon>
        <taxon>Micromonosporales</taxon>
        <taxon>Micromonosporaceae</taxon>
        <taxon>Actinoplanes</taxon>
    </lineage>
</organism>
<dbReference type="Proteomes" id="UP000198415">
    <property type="component" value="Unassembled WGS sequence"/>
</dbReference>
<name>A0A239AWZ8_9ACTN</name>
<protein>
    <submittedName>
        <fullName evidence="2">Uncharacterized protein</fullName>
    </submittedName>
</protein>
<feature type="transmembrane region" description="Helical" evidence="1">
    <location>
        <begin position="20"/>
        <end position="42"/>
    </location>
</feature>
<evidence type="ECO:0000313" key="2">
    <source>
        <dbReference type="EMBL" id="SNS00029.1"/>
    </source>
</evidence>
<evidence type="ECO:0000256" key="1">
    <source>
        <dbReference type="SAM" id="Phobius"/>
    </source>
</evidence>
<keyword evidence="1" id="KW-0812">Transmembrane</keyword>
<dbReference type="AlphaFoldDB" id="A0A239AWZ8"/>
<accession>A0A239AWZ8</accession>